<gene>
    <name evidence="1" type="ORF">EVAR_50604_1</name>
</gene>
<dbReference type="AlphaFoldDB" id="A0A4C1Y9C8"/>
<proteinExistence type="predicted"/>
<accession>A0A4C1Y9C8</accession>
<reference evidence="1 2" key="1">
    <citation type="journal article" date="2019" name="Commun. Biol.">
        <title>The bagworm genome reveals a unique fibroin gene that provides high tensile strength.</title>
        <authorList>
            <person name="Kono N."/>
            <person name="Nakamura H."/>
            <person name="Ohtoshi R."/>
            <person name="Tomita M."/>
            <person name="Numata K."/>
            <person name="Arakawa K."/>
        </authorList>
    </citation>
    <scope>NUCLEOTIDE SEQUENCE [LARGE SCALE GENOMIC DNA]</scope>
</reference>
<sequence length="105" mass="11825">MSKNKMKFNKRYRQRNDSDFLLNARLLSKLVFRQRSKPHEYPGPGDGQPSYIGPLPNETLWGASHSLILKTRVRSLINAYPVTTAAATAALIPSIRRSPSSCDRP</sequence>
<evidence type="ECO:0000313" key="1">
    <source>
        <dbReference type="EMBL" id="GBP71544.1"/>
    </source>
</evidence>
<keyword evidence="2" id="KW-1185">Reference proteome</keyword>
<organism evidence="1 2">
    <name type="scientific">Eumeta variegata</name>
    <name type="common">Bagworm moth</name>
    <name type="synonym">Eumeta japonica</name>
    <dbReference type="NCBI Taxonomy" id="151549"/>
    <lineage>
        <taxon>Eukaryota</taxon>
        <taxon>Metazoa</taxon>
        <taxon>Ecdysozoa</taxon>
        <taxon>Arthropoda</taxon>
        <taxon>Hexapoda</taxon>
        <taxon>Insecta</taxon>
        <taxon>Pterygota</taxon>
        <taxon>Neoptera</taxon>
        <taxon>Endopterygota</taxon>
        <taxon>Lepidoptera</taxon>
        <taxon>Glossata</taxon>
        <taxon>Ditrysia</taxon>
        <taxon>Tineoidea</taxon>
        <taxon>Psychidae</taxon>
        <taxon>Oiketicinae</taxon>
        <taxon>Eumeta</taxon>
    </lineage>
</organism>
<dbReference type="EMBL" id="BGZK01001112">
    <property type="protein sequence ID" value="GBP71544.1"/>
    <property type="molecule type" value="Genomic_DNA"/>
</dbReference>
<name>A0A4C1Y9C8_EUMVA</name>
<protein>
    <submittedName>
        <fullName evidence="1">Uncharacterized protein</fullName>
    </submittedName>
</protein>
<comment type="caution">
    <text evidence="1">The sequence shown here is derived from an EMBL/GenBank/DDBJ whole genome shotgun (WGS) entry which is preliminary data.</text>
</comment>
<evidence type="ECO:0000313" key="2">
    <source>
        <dbReference type="Proteomes" id="UP000299102"/>
    </source>
</evidence>
<dbReference type="Proteomes" id="UP000299102">
    <property type="component" value="Unassembled WGS sequence"/>
</dbReference>